<proteinExistence type="predicted"/>
<protein>
    <submittedName>
        <fullName evidence="1">Uncharacterized protein</fullName>
    </submittedName>
</protein>
<sequence length="81" mass="9421">MRNVFESRRPTNKRTTSSDPAIRKILIQPISHYDSIMDGFHQVVNDGSIGSSYGNREVERFSDHYTSLLYIFSFENTFKTL</sequence>
<comment type="caution">
    <text evidence="1">The sequence shown here is derived from an EMBL/GenBank/DDBJ whole genome shotgun (WGS) entry which is preliminary data.</text>
</comment>
<evidence type="ECO:0000313" key="1">
    <source>
        <dbReference type="EMBL" id="KAJ8947226.1"/>
    </source>
</evidence>
<reference evidence="1" key="1">
    <citation type="journal article" date="2023" name="Insect Mol. Biol.">
        <title>Genome sequencing provides insights into the evolution of gene families encoding plant cell wall-degrading enzymes in longhorned beetles.</title>
        <authorList>
            <person name="Shin N.R."/>
            <person name="Okamura Y."/>
            <person name="Kirsch R."/>
            <person name="Pauchet Y."/>
        </authorList>
    </citation>
    <scope>NUCLEOTIDE SEQUENCE</scope>
    <source>
        <strain evidence="1">AMC_N1</strain>
    </source>
</reference>
<dbReference type="EMBL" id="JAPWTK010000167">
    <property type="protein sequence ID" value="KAJ8947226.1"/>
    <property type="molecule type" value="Genomic_DNA"/>
</dbReference>
<dbReference type="AlphaFoldDB" id="A0AAV8Y8F2"/>
<dbReference type="Proteomes" id="UP001162162">
    <property type="component" value="Unassembled WGS sequence"/>
</dbReference>
<keyword evidence="2" id="KW-1185">Reference proteome</keyword>
<accession>A0AAV8Y8F2</accession>
<evidence type="ECO:0000313" key="2">
    <source>
        <dbReference type="Proteomes" id="UP001162162"/>
    </source>
</evidence>
<gene>
    <name evidence="1" type="ORF">NQ318_001513</name>
</gene>
<organism evidence="1 2">
    <name type="scientific">Aromia moschata</name>
    <dbReference type="NCBI Taxonomy" id="1265417"/>
    <lineage>
        <taxon>Eukaryota</taxon>
        <taxon>Metazoa</taxon>
        <taxon>Ecdysozoa</taxon>
        <taxon>Arthropoda</taxon>
        <taxon>Hexapoda</taxon>
        <taxon>Insecta</taxon>
        <taxon>Pterygota</taxon>
        <taxon>Neoptera</taxon>
        <taxon>Endopterygota</taxon>
        <taxon>Coleoptera</taxon>
        <taxon>Polyphaga</taxon>
        <taxon>Cucujiformia</taxon>
        <taxon>Chrysomeloidea</taxon>
        <taxon>Cerambycidae</taxon>
        <taxon>Cerambycinae</taxon>
        <taxon>Callichromatini</taxon>
        <taxon>Aromia</taxon>
    </lineage>
</organism>
<name>A0AAV8Y8F2_9CUCU</name>